<evidence type="ECO:0000313" key="5">
    <source>
        <dbReference type="Proteomes" id="UP000323717"/>
    </source>
</evidence>
<dbReference type="PROSITE" id="PS51257">
    <property type="entry name" value="PROKAR_LIPOPROTEIN"/>
    <property type="match status" value="1"/>
</dbReference>
<evidence type="ECO:0000313" key="4">
    <source>
        <dbReference type="EMBL" id="KAA3952636.1"/>
    </source>
</evidence>
<dbReference type="CDD" id="cd04276">
    <property type="entry name" value="ZnMc_MMP_like_2"/>
    <property type="match status" value="1"/>
</dbReference>
<dbReference type="GO" id="GO:0008237">
    <property type="term" value="F:metallopeptidase activity"/>
    <property type="evidence" value="ECO:0007669"/>
    <property type="project" value="InterPro"/>
</dbReference>
<organism evidence="4 5">
    <name type="scientific">Bacteroides ovatus</name>
    <dbReference type="NCBI Taxonomy" id="28116"/>
    <lineage>
        <taxon>Bacteria</taxon>
        <taxon>Pseudomonadati</taxon>
        <taxon>Bacteroidota</taxon>
        <taxon>Bacteroidia</taxon>
        <taxon>Bacteroidales</taxon>
        <taxon>Bacteroidaceae</taxon>
        <taxon>Bacteroides</taxon>
    </lineage>
</organism>
<feature type="domain" description="DUF5118" evidence="3">
    <location>
        <begin position="27"/>
        <end position="70"/>
    </location>
</feature>
<dbReference type="Pfam" id="PF16313">
    <property type="entry name" value="DUF4953"/>
    <property type="match status" value="1"/>
</dbReference>
<feature type="domain" description="EcxA zinc-binding" evidence="2">
    <location>
        <begin position="411"/>
        <end position="707"/>
    </location>
</feature>
<feature type="region of interest" description="Disordered" evidence="1">
    <location>
        <begin position="513"/>
        <end position="532"/>
    </location>
</feature>
<dbReference type="InterPro" id="IPR033428">
    <property type="entry name" value="DUF5118"/>
</dbReference>
<dbReference type="PANTHER" id="PTHR38478:SF1">
    <property type="entry name" value="ZINC DEPENDENT METALLOPROTEASE DOMAIN LIPOPROTEIN"/>
    <property type="match status" value="1"/>
</dbReference>
<evidence type="ECO:0000259" key="2">
    <source>
        <dbReference type="Pfam" id="PF16313"/>
    </source>
</evidence>
<dbReference type="Proteomes" id="UP000323717">
    <property type="component" value="Unassembled WGS sequence"/>
</dbReference>
<dbReference type="InterPro" id="IPR024079">
    <property type="entry name" value="MetalloPept_cat_dom_sf"/>
</dbReference>
<evidence type="ECO:0000256" key="1">
    <source>
        <dbReference type="SAM" id="MobiDB-lite"/>
    </source>
</evidence>
<comment type="caution">
    <text evidence="4">The sequence shown here is derived from an EMBL/GenBank/DDBJ whole genome shotgun (WGS) entry which is preliminary data.</text>
</comment>
<dbReference type="InterPro" id="IPR032534">
    <property type="entry name" value="EcxA_zinc-bd"/>
</dbReference>
<gene>
    <name evidence="4" type="ORF">F3D71_08670</name>
</gene>
<feature type="compositionally biased region" description="Basic and acidic residues" evidence="1">
    <location>
        <begin position="513"/>
        <end position="529"/>
    </location>
</feature>
<evidence type="ECO:0000259" key="3">
    <source>
        <dbReference type="Pfam" id="PF17162"/>
    </source>
</evidence>
<reference evidence="4 5" key="1">
    <citation type="journal article" date="2019" name="Nat. Med.">
        <title>A library of human gut bacterial isolates paired with longitudinal multiomics data enables mechanistic microbiome research.</title>
        <authorList>
            <person name="Poyet M."/>
            <person name="Groussin M."/>
            <person name="Gibbons S.M."/>
            <person name="Avila-Pacheco J."/>
            <person name="Jiang X."/>
            <person name="Kearney S.M."/>
            <person name="Perrotta A.R."/>
            <person name="Berdy B."/>
            <person name="Zhao S."/>
            <person name="Lieberman T.D."/>
            <person name="Swanson P.K."/>
            <person name="Smith M."/>
            <person name="Roesemann S."/>
            <person name="Alexander J.E."/>
            <person name="Rich S.A."/>
            <person name="Livny J."/>
            <person name="Vlamakis H."/>
            <person name="Clish C."/>
            <person name="Bullock K."/>
            <person name="Deik A."/>
            <person name="Scott J."/>
            <person name="Pierce K.A."/>
            <person name="Xavier R.J."/>
            <person name="Alm E.J."/>
        </authorList>
    </citation>
    <scope>NUCLEOTIDE SEQUENCE [LARGE SCALE GENOMIC DNA]</scope>
    <source>
        <strain evidence="4 5">BIOML-A163</strain>
    </source>
</reference>
<dbReference type="Pfam" id="PF17162">
    <property type="entry name" value="DUF5118"/>
    <property type="match status" value="1"/>
</dbReference>
<dbReference type="AlphaFoldDB" id="A0A5M5C488"/>
<dbReference type="Gene3D" id="3.40.390.10">
    <property type="entry name" value="Collagenase (Catalytic Domain)"/>
    <property type="match status" value="1"/>
</dbReference>
<protein>
    <submittedName>
        <fullName evidence="4">DUF5117 domain-containing protein</fullName>
    </submittedName>
</protein>
<dbReference type="SUPFAM" id="SSF55486">
    <property type="entry name" value="Metalloproteases ('zincins'), catalytic domain"/>
    <property type="match status" value="1"/>
</dbReference>
<dbReference type="InterPro" id="IPR034032">
    <property type="entry name" value="Zn_MMP-like_bac"/>
</dbReference>
<dbReference type="RefSeq" id="WP_008646934.1">
    <property type="nucleotide sequence ID" value="NZ_CAKJYS010000001.1"/>
</dbReference>
<dbReference type="EMBL" id="VWLE01000088">
    <property type="protein sequence ID" value="KAA3952636.1"/>
    <property type="molecule type" value="Genomic_DNA"/>
</dbReference>
<name>A0A5M5C488_BACOV</name>
<dbReference type="PANTHER" id="PTHR38478">
    <property type="entry name" value="PEPTIDASE M1A AND M12B"/>
    <property type="match status" value="1"/>
</dbReference>
<sequence>MLKGIISAIFLAVACTFLYGQQPNMATFLKEGAPVEVIPGMFTTYRSGKHIYWEIPDSLIGREFAVTTTILTAPARPDRDMEKKFGYSGDMIGPVFFSFRKQGDELWIVDPLNERIIENPAGIYAKIAAQRGNSRLYKRLPVKAKTQGSSLIEIGEVLKDFPLFTLDIVSFDLLVGSRLKEKDCIKEIKGYDNRLLVHISRAYRSSSIGMPGKPVSPSYIGDWDTGVCIKLLSKKPLEAVSANSGAYFSIGKECFQGDQPAVRKAVIKRWRLEIKPEDKEKYMKGELVEPIQPIIFYIDRNTPEKYIGCIIEAVRDWRPAFEQAGFKNAIDARLAPTAEEDPDFSIYDSTYPFISWKISGQNNAYGPTPCESRSGEIIACHVGIFSSVLNLEQKWYFAQCGANDPQAWNIEFPDSLQLEQIKQVFIHEVGHTLGLEHNFLGSSHYSIDQLRDNDFLSRYSIGSSIMDYVRYNYALRPQDKVDLKNRRVRVGEYDKWAIEWGYRIFPGKDASEREENRERWNQEKQKDPSLHFSGGIDVRAQAEDLGNDHVIVNTQGIENLKYLCEHPDVWHVTDKTSLYVLQGRYEAVLNHYKQWVQHVLSHLGGKRLAEADDENIYIPEKADYNKKVMNFIQTYVLQPPAWMFNKSFTHKLEIDASQEFDRFYEELMSEIIRSLRKVEESENACEDMLSVNEFLESMHEGLFVEWTDNVPVSEAKHKIQTLYVNKLCDLLDRSEKITSSKLLVSVMQALNRIKKEGLDYSNRVAEPVAKKRAMFLVDSIIF</sequence>
<proteinExistence type="predicted"/>
<accession>A0A5M5C488</accession>